<evidence type="ECO:0000256" key="3">
    <source>
        <dbReference type="ARBA" id="ARBA00022553"/>
    </source>
</evidence>
<dbReference type="SMART" id="SM00387">
    <property type="entry name" value="HATPase_c"/>
    <property type="match status" value="1"/>
</dbReference>
<keyword evidence="5" id="KW-1133">Transmembrane helix</keyword>
<sequence>MGGQAVMKRLTRLYRRRASQLLLGLMTLFLASTLVFLYLKSSRDQTAIYTQSRDLIRQLQQLNAQWDSEVLKARIAITHDYDPLVMPLTEMTRLWAELESRATDHGATDLSGWQAGQAAYQAAIQEKARLVDQFKTHNAVLRNSLAFLPTVEDDIQAQFNSIDDERRLQLQDVATDTYDLLLSSLEFAQVTSEERAADILVGLGKLAINKQSLPSEFQAPVDTLSNHISLILREQPVVNSLLERIAAVPVAERLDALTTHLNQDQQAADLVEHRYHRYLLVFSTLLVVLLLYLAVRLQRSFAEINRVNRALQSANETLEQLVEQRTQALQLEINERKHLESQLVQSEKLASLGQLAAGVAHEINNPMGFISSNLSTLERYFNQLQQMLEAYRHSEALIPQQNPRDRLDALRAELELDFLKEDIPLLIRESKDGIGRVVQIVKDLKNFSRVDNDQTWQFANLQHGIDSTLNIVASELKYKADVIKHYTPLPDIECLASQLNQVVMNLVINAAQAMGPERGTITISNGVDGDTVWLQVTDNGCGIAADTVQKIFDPFFTTKPVGEGTGLGLSLSYGIVKKHRGNISVSSELGKGTTFRVVLPIRQTAA</sequence>
<evidence type="ECO:0000256" key="5">
    <source>
        <dbReference type="SAM" id="Phobius"/>
    </source>
</evidence>
<comment type="catalytic activity">
    <reaction evidence="1">
        <text>ATP + protein L-histidine = ADP + protein N-phospho-L-histidine.</text>
        <dbReference type="EC" id="2.7.13.3"/>
    </reaction>
</comment>
<dbReference type="InterPro" id="IPR005467">
    <property type="entry name" value="His_kinase_dom"/>
</dbReference>
<evidence type="ECO:0000313" key="8">
    <source>
        <dbReference type="Proteomes" id="UP000293369"/>
    </source>
</evidence>
<dbReference type="PRINTS" id="PR00344">
    <property type="entry name" value="BCTRLSENSOR"/>
</dbReference>
<feature type="coiled-coil region" evidence="4">
    <location>
        <begin position="297"/>
        <end position="331"/>
    </location>
</feature>
<evidence type="ECO:0000259" key="6">
    <source>
        <dbReference type="PROSITE" id="PS50109"/>
    </source>
</evidence>
<dbReference type="Gene3D" id="3.30.565.10">
    <property type="entry name" value="Histidine kinase-like ATPase, C-terminal domain"/>
    <property type="match status" value="1"/>
</dbReference>
<dbReference type="Gene3D" id="1.10.287.130">
    <property type="match status" value="1"/>
</dbReference>
<dbReference type="Pfam" id="PF19443">
    <property type="entry name" value="DAHL"/>
    <property type="match status" value="1"/>
</dbReference>
<evidence type="ECO:0000256" key="4">
    <source>
        <dbReference type="SAM" id="Coils"/>
    </source>
</evidence>
<protein>
    <recommendedName>
        <fullName evidence="2">histidine kinase</fullName>
        <ecNumber evidence="2">2.7.13.3</ecNumber>
    </recommendedName>
</protein>
<dbReference type="EMBL" id="SGFE01000009">
    <property type="protein sequence ID" value="RZI32507.1"/>
    <property type="molecule type" value="Genomic_DNA"/>
</dbReference>
<dbReference type="AlphaFoldDB" id="A0A4Q7D3Y4"/>
<keyword evidence="3" id="KW-0597">Phosphoprotein</keyword>
<dbReference type="GO" id="GO:0000155">
    <property type="term" value="F:phosphorelay sensor kinase activity"/>
    <property type="evidence" value="ECO:0007669"/>
    <property type="project" value="InterPro"/>
</dbReference>
<dbReference type="SUPFAM" id="SSF55874">
    <property type="entry name" value="ATPase domain of HSP90 chaperone/DNA topoisomerase II/histidine kinase"/>
    <property type="match status" value="1"/>
</dbReference>
<dbReference type="PROSITE" id="PS50109">
    <property type="entry name" value="HIS_KIN"/>
    <property type="match status" value="1"/>
</dbReference>
<dbReference type="EC" id="2.7.13.3" evidence="2"/>
<accession>A0A4Q7D3Y4</accession>
<keyword evidence="5" id="KW-0472">Membrane</keyword>
<keyword evidence="4" id="KW-0175">Coiled coil</keyword>
<dbReference type="InterPro" id="IPR036890">
    <property type="entry name" value="HATPase_C_sf"/>
</dbReference>
<keyword evidence="7" id="KW-0808">Transferase</keyword>
<feature type="transmembrane region" description="Helical" evidence="5">
    <location>
        <begin position="275"/>
        <end position="295"/>
    </location>
</feature>
<dbReference type="SMART" id="SM00388">
    <property type="entry name" value="HisKA"/>
    <property type="match status" value="1"/>
</dbReference>
<dbReference type="Proteomes" id="UP000293369">
    <property type="component" value="Unassembled WGS sequence"/>
</dbReference>
<proteinExistence type="predicted"/>
<dbReference type="InterPro" id="IPR003594">
    <property type="entry name" value="HATPase_dom"/>
</dbReference>
<dbReference type="InterPro" id="IPR045812">
    <property type="entry name" value="DAHL"/>
</dbReference>
<dbReference type="InterPro" id="IPR036097">
    <property type="entry name" value="HisK_dim/P_sf"/>
</dbReference>
<feature type="transmembrane region" description="Helical" evidence="5">
    <location>
        <begin position="21"/>
        <end position="39"/>
    </location>
</feature>
<reference evidence="7 8" key="1">
    <citation type="submission" date="2019-02" db="EMBL/GenBank/DDBJ databases">
        <title>Pseudomonas spp from wheat grain.</title>
        <authorList>
            <person name="Cho G.-S."/>
            <person name="Franz C.M.A.P."/>
        </authorList>
    </citation>
    <scope>NUCLEOTIDE SEQUENCE [LARGE SCALE GENOMIC DNA]</scope>
    <source>
        <strain evidence="7 8">133NRW</strain>
    </source>
</reference>
<comment type="caution">
    <text evidence="7">The sequence shown here is derived from an EMBL/GenBank/DDBJ whole genome shotgun (WGS) entry which is preliminary data.</text>
</comment>
<evidence type="ECO:0000256" key="2">
    <source>
        <dbReference type="ARBA" id="ARBA00012438"/>
    </source>
</evidence>
<evidence type="ECO:0000313" key="7">
    <source>
        <dbReference type="EMBL" id="RZI32507.1"/>
    </source>
</evidence>
<dbReference type="SUPFAM" id="SSF47384">
    <property type="entry name" value="Homodimeric domain of signal transducing histidine kinase"/>
    <property type="match status" value="1"/>
</dbReference>
<evidence type="ECO:0000256" key="1">
    <source>
        <dbReference type="ARBA" id="ARBA00000085"/>
    </source>
</evidence>
<gene>
    <name evidence="7" type="ORF">EUX57_06025</name>
</gene>
<dbReference type="InterPro" id="IPR003661">
    <property type="entry name" value="HisK_dim/P_dom"/>
</dbReference>
<dbReference type="Pfam" id="PF02518">
    <property type="entry name" value="HATPase_c"/>
    <property type="match status" value="1"/>
</dbReference>
<name>A0A4Q7D3Y4_9PSED</name>
<keyword evidence="7" id="KW-0418">Kinase</keyword>
<feature type="domain" description="Histidine kinase" evidence="6">
    <location>
        <begin position="358"/>
        <end position="603"/>
    </location>
</feature>
<dbReference type="CDD" id="cd00082">
    <property type="entry name" value="HisKA"/>
    <property type="match status" value="1"/>
</dbReference>
<dbReference type="PANTHER" id="PTHR43065">
    <property type="entry name" value="SENSOR HISTIDINE KINASE"/>
    <property type="match status" value="1"/>
</dbReference>
<dbReference type="InterPro" id="IPR004358">
    <property type="entry name" value="Sig_transdc_His_kin-like_C"/>
</dbReference>
<organism evidence="7 8">
    <name type="scientific">Pseudomonas orientalis</name>
    <dbReference type="NCBI Taxonomy" id="76758"/>
    <lineage>
        <taxon>Bacteria</taxon>
        <taxon>Pseudomonadati</taxon>
        <taxon>Pseudomonadota</taxon>
        <taxon>Gammaproteobacteria</taxon>
        <taxon>Pseudomonadales</taxon>
        <taxon>Pseudomonadaceae</taxon>
        <taxon>Pseudomonas</taxon>
    </lineage>
</organism>
<keyword evidence="5" id="KW-0812">Transmembrane</keyword>
<dbReference type="PANTHER" id="PTHR43065:SF50">
    <property type="entry name" value="HISTIDINE KINASE"/>
    <property type="match status" value="1"/>
</dbReference>